<keyword evidence="3" id="KW-1185">Reference proteome</keyword>
<keyword evidence="1" id="KW-0812">Transmembrane</keyword>
<name>A0A1D9GJE4_9GAMM</name>
<feature type="transmembrane region" description="Helical" evidence="1">
    <location>
        <begin position="87"/>
        <end position="106"/>
    </location>
</feature>
<dbReference type="AlphaFoldDB" id="A0A1D9GJE4"/>
<gene>
    <name evidence="2" type="ORF">BKP64_05775</name>
</gene>
<feature type="transmembrane region" description="Helical" evidence="1">
    <location>
        <begin position="118"/>
        <end position="139"/>
    </location>
</feature>
<reference evidence="2 3" key="1">
    <citation type="submission" date="2016-10" db="EMBL/GenBank/DDBJ databases">
        <title>Marinobacter salinus sp. nov., a moderately halophilic bacterium isolated from a tidal flat environment.</title>
        <authorList>
            <person name="Park S.-J."/>
        </authorList>
    </citation>
    <scope>NUCLEOTIDE SEQUENCE [LARGE SCALE GENOMIC DNA]</scope>
    <source>
        <strain evidence="2 3">Hb8</strain>
    </source>
</reference>
<evidence type="ECO:0000313" key="2">
    <source>
        <dbReference type="EMBL" id="AOY87719.1"/>
    </source>
</evidence>
<protein>
    <submittedName>
        <fullName evidence="2">Uncharacterized protein</fullName>
    </submittedName>
</protein>
<keyword evidence="1" id="KW-0472">Membrane</keyword>
<organism evidence="2 3">
    <name type="scientific">Marinobacter salinus</name>
    <dbReference type="NCBI Taxonomy" id="1874317"/>
    <lineage>
        <taxon>Bacteria</taxon>
        <taxon>Pseudomonadati</taxon>
        <taxon>Pseudomonadota</taxon>
        <taxon>Gammaproteobacteria</taxon>
        <taxon>Pseudomonadales</taxon>
        <taxon>Marinobacteraceae</taxon>
        <taxon>Marinobacter</taxon>
    </lineage>
</organism>
<evidence type="ECO:0000256" key="1">
    <source>
        <dbReference type="SAM" id="Phobius"/>
    </source>
</evidence>
<dbReference type="Proteomes" id="UP000177445">
    <property type="component" value="Chromosome"/>
</dbReference>
<dbReference type="KEGG" id="msq:BKP64_05775"/>
<evidence type="ECO:0000313" key="3">
    <source>
        <dbReference type="Proteomes" id="UP000177445"/>
    </source>
</evidence>
<feature type="transmembrane region" description="Helical" evidence="1">
    <location>
        <begin position="51"/>
        <end position="80"/>
    </location>
</feature>
<accession>A0A1D9GJE4</accession>
<keyword evidence="1" id="KW-1133">Transmembrane helix</keyword>
<sequence>MIWKFALVLFAVGGISHIIFGIVYVTASELMPYHAQALNVDWNRLGENYKILFLAFIRLAGAGGLVAGLVNLTLVSYLYYRVESRMVWLLIASSLIFQSVTNYVVYSVYINTPGDPPLLMVSIGSVTFIIATIMLLAGFRDQHS</sequence>
<dbReference type="EMBL" id="CP017715">
    <property type="protein sequence ID" value="AOY87719.1"/>
    <property type="molecule type" value="Genomic_DNA"/>
</dbReference>
<proteinExistence type="predicted"/>